<proteinExistence type="predicted"/>
<keyword evidence="4 6" id="KW-1133">Transmembrane helix</keyword>
<evidence type="ECO:0000256" key="3">
    <source>
        <dbReference type="ARBA" id="ARBA00022692"/>
    </source>
</evidence>
<comment type="subcellular location">
    <subcellularLocation>
        <location evidence="1">Membrane</location>
        <topology evidence="1">Multi-pass membrane protein</topology>
    </subcellularLocation>
</comment>
<gene>
    <name evidence="7" type="ORF">LN736_13445</name>
</gene>
<feature type="transmembrane region" description="Helical" evidence="6">
    <location>
        <begin position="140"/>
        <end position="161"/>
    </location>
</feature>
<evidence type="ECO:0000256" key="4">
    <source>
        <dbReference type="ARBA" id="ARBA00022989"/>
    </source>
</evidence>
<feature type="transmembrane region" description="Helical" evidence="6">
    <location>
        <begin position="33"/>
        <end position="51"/>
    </location>
</feature>
<evidence type="ECO:0000313" key="7">
    <source>
        <dbReference type="EMBL" id="MCC9295866.1"/>
    </source>
</evidence>
<evidence type="ECO:0000256" key="6">
    <source>
        <dbReference type="SAM" id="Phobius"/>
    </source>
</evidence>
<feature type="transmembrane region" description="Helical" evidence="6">
    <location>
        <begin position="376"/>
        <end position="397"/>
    </location>
</feature>
<sequence length="438" mass="47798">MNQLDENSLNGLNVGNLKFENTAVREKNNKLKLNMAVLALIGPGVLAAMGDNDAGGIISYCMTGAKFGISLFIPLTICLSVLTYTVQEMSMRLGNVSQKGFMILIGKYYGKFWMKYHLYTLLIENILMLTTEFMGMTAGLLMIGIPLWLGTVISLVFMLSIITFKGYLKKEKIALFMGIVNIVFVIIAFMVKPDLQSILNTFVKWNCNVYSPDLLWYIVAIIGNSVAPWMIFFQGSACIDRGAVAEHIRIGRVDTRIGCIVQVIIALCVIISGTALFGQMGNMESAGPNLIIKAIGANTGKTAAVLFAAGLFNAGLIASITIALSSSWCTAEAFKWNHSLNDSISEAPKFYAVYIGSALIAAFIMLIPNLPLNCMALLTQIIGGILIIPILIFLVIFTNKKEIMGSYKNSFFVNIRVCIVAVLLIGTALLFIVHSFVL</sequence>
<evidence type="ECO:0000313" key="8">
    <source>
        <dbReference type="Proteomes" id="UP001165422"/>
    </source>
</evidence>
<accession>A0ABS8N7T0</accession>
<comment type="caution">
    <text evidence="7">The sequence shown here is derived from an EMBL/GenBank/DDBJ whole genome shotgun (WGS) entry which is preliminary data.</text>
</comment>
<keyword evidence="5 6" id="KW-0472">Membrane</keyword>
<dbReference type="PANTHER" id="PTHR11706:SF33">
    <property type="entry name" value="NATURAL RESISTANCE-ASSOCIATED MACROPHAGE PROTEIN 2"/>
    <property type="match status" value="1"/>
</dbReference>
<feature type="transmembrane region" description="Helical" evidence="6">
    <location>
        <begin position="350"/>
        <end position="370"/>
    </location>
</feature>
<evidence type="ECO:0000256" key="5">
    <source>
        <dbReference type="ARBA" id="ARBA00023136"/>
    </source>
</evidence>
<feature type="transmembrane region" description="Helical" evidence="6">
    <location>
        <begin position="57"/>
        <end position="82"/>
    </location>
</feature>
<dbReference type="EMBL" id="JAJJPB010000019">
    <property type="protein sequence ID" value="MCC9295866.1"/>
    <property type="molecule type" value="Genomic_DNA"/>
</dbReference>
<feature type="transmembrane region" description="Helical" evidence="6">
    <location>
        <begin position="214"/>
        <end position="233"/>
    </location>
</feature>
<feature type="transmembrane region" description="Helical" evidence="6">
    <location>
        <begin position="303"/>
        <end position="329"/>
    </location>
</feature>
<keyword evidence="8" id="KW-1185">Reference proteome</keyword>
<dbReference type="PANTHER" id="PTHR11706">
    <property type="entry name" value="SOLUTE CARRIER PROTEIN FAMILY 11 MEMBER"/>
    <property type="match status" value="1"/>
</dbReference>
<feature type="transmembrane region" description="Helical" evidence="6">
    <location>
        <begin position="173"/>
        <end position="191"/>
    </location>
</feature>
<name>A0ABS8N7T0_9CLOT</name>
<dbReference type="Pfam" id="PF01566">
    <property type="entry name" value="Nramp"/>
    <property type="match status" value="1"/>
</dbReference>
<reference evidence="7" key="1">
    <citation type="submission" date="2021-11" db="EMBL/GenBank/DDBJ databases">
        <authorList>
            <person name="Qingchun L."/>
            <person name="Dong Z."/>
            <person name="Zongwei Q."/>
            <person name="Jia Z."/>
            <person name="Duotao L."/>
        </authorList>
    </citation>
    <scope>NUCLEOTIDE SEQUENCE</scope>
    <source>
        <strain evidence="7">WLY-B-L2</strain>
    </source>
</reference>
<feature type="transmembrane region" description="Helical" evidence="6">
    <location>
        <begin position="417"/>
        <end position="437"/>
    </location>
</feature>
<feature type="transmembrane region" description="Helical" evidence="6">
    <location>
        <begin position="257"/>
        <end position="278"/>
    </location>
</feature>
<evidence type="ECO:0000256" key="2">
    <source>
        <dbReference type="ARBA" id="ARBA00022448"/>
    </source>
</evidence>
<keyword evidence="3 6" id="KW-0812">Transmembrane</keyword>
<dbReference type="RefSeq" id="WP_229981718.1">
    <property type="nucleotide sequence ID" value="NZ_JAJJPB010000019.1"/>
</dbReference>
<protein>
    <submittedName>
        <fullName evidence="7">Divalent metal cation transporter</fullName>
    </submittedName>
</protein>
<evidence type="ECO:0000256" key="1">
    <source>
        <dbReference type="ARBA" id="ARBA00004141"/>
    </source>
</evidence>
<feature type="transmembrane region" description="Helical" evidence="6">
    <location>
        <begin position="116"/>
        <end position="134"/>
    </location>
</feature>
<dbReference type="InterPro" id="IPR001046">
    <property type="entry name" value="NRAMP_fam"/>
</dbReference>
<organism evidence="7 8">
    <name type="scientific">Clostridium aromativorans</name>
    <dbReference type="NCBI Taxonomy" id="2836848"/>
    <lineage>
        <taxon>Bacteria</taxon>
        <taxon>Bacillati</taxon>
        <taxon>Bacillota</taxon>
        <taxon>Clostridia</taxon>
        <taxon>Eubacteriales</taxon>
        <taxon>Clostridiaceae</taxon>
        <taxon>Clostridium</taxon>
    </lineage>
</organism>
<keyword evidence="2" id="KW-0813">Transport</keyword>
<dbReference type="Proteomes" id="UP001165422">
    <property type="component" value="Unassembled WGS sequence"/>
</dbReference>